<organism evidence="2 3">
    <name type="scientific">Rubrobacter marinus</name>
    <dbReference type="NCBI Taxonomy" id="2653852"/>
    <lineage>
        <taxon>Bacteria</taxon>
        <taxon>Bacillati</taxon>
        <taxon>Actinomycetota</taxon>
        <taxon>Rubrobacteria</taxon>
        <taxon>Rubrobacterales</taxon>
        <taxon>Rubrobacteraceae</taxon>
        <taxon>Rubrobacter</taxon>
    </lineage>
</organism>
<dbReference type="Proteomes" id="UP000502706">
    <property type="component" value="Chromosome"/>
</dbReference>
<evidence type="ECO:0000313" key="2">
    <source>
        <dbReference type="EMBL" id="QIN79565.1"/>
    </source>
</evidence>
<proteinExistence type="predicted"/>
<accession>A0A6G8PZF1</accession>
<keyword evidence="1" id="KW-0472">Membrane</keyword>
<protein>
    <submittedName>
        <fullName evidence="2">Uncharacterized protein</fullName>
    </submittedName>
</protein>
<keyword evidence="1" id="KW-0812">Transmembrane</keyword>
<dbReference type="RefSeq" id="WP_166397233.1">
    <property type="nucleotide sequence ID" value="NZ_CP045121.1"/>
</dbReference>
<evidence type="ECO:0000256" key="1">
    <source>
        <dbReference type="SAM" id="Phobius"/>
    </source>
</evidence>
<gene>
    <name evidence="2" type="ORF">GBA65_14725</name>
</gene>
<feature type="transmembrane region" description="Helical" evidence="1">
    <location>
        <begin position="41"/>
        <end position="67"/>
    </location>
</feature>
<reference evidence="2 3" key="1">
    <citation type="submission" date="2019-10" db="EMBL/GenBank/DDBJ databases">
        <title>Rubrobacter sp nov SCSIO 52915 isolated from a deep-sea sediment in the South China Sea.</title>
        <authorList>
            <person name="Chen R.W."/>
        </authorList>
    </citation>
    <scope>NUCLEOTIDE SEQUENCE [LARGE SCALE GENOMIC DNA]</scope>
    <source>
        <strain evidence="2 3">SCSIO 52915</strain>
    </source>
</reference>
<dbReference type="EMBL" id="CP045121">
    <property type="protein sequence ID" value="QIN79565.1"/>
    <property type="molecule type" value="Genomic_DNA"/>
</dbReference>
<sequence>MGAWLFLTVLAVALTWVVPVLIGLFYNALRGRVRGGKPVALVLAVAAALAVYAGALALCVVALGFLLDGSG</sequence>
<keyword evidence="1" id="KW-1133">Transmembrane helix</keyword>
<dbReference type="KEGG" id="rmar:GBA65_14725"/>
<feature type="transmembrane region" description="Helical" evidence="1">
    <location>
        <begin position="6"/>
        <end position="29"/>
    </location>
</feature>
<name>A0A6G8PZF1_9ACTN</name>
<keyword evidence="3" id="KW-1185">Reference proteome</keyword>
<dbReference type="AlphaFoldDB" id="A0A6G8PZF1"/>
<evidence type="ECO:0000313" key="3">
    <source>
        <dbReference type="Proteomes" id="UP000502706"/>
    </source>
</evidence>